<proteinExistence type="inferred from homology"/>
<dbReference type="EMBL" id="BMWG01000001">
    <property type="protein sequence ID" value="GGZ16199.1"/>
    <property type="molecule type" value="Genomic_DNA"/>
</dbReference>
<dbReference type="PANTHER" id="PTHR11487">
    <property type="entry name" value="THIOESTERASE"/>
    <property type="match status" value="1"/>
</dbReference>
<feature type="domain" description="Thioesterase" evidence="2">
    <location>
        <begin position="28"/>
        <end position="247"/>
    </location>
</feature>
<comment type="caution">
    <text evidence="3">The sequence shown here is derived from an EMBL/GenBank/DDBJ whole genome shotgun (WGS) entry which is preliminary data.</text>
</comment>
<dbReference type="PANTHER" id="PTHR11487:SF0">
    <property type="entry name" value="S-ACYL FATTY ACID SYNTHASE THIOESTERASE, MEDIUM CHAIN"/>
    <property type="match status" value="1"/>
</dbReference>
<gene>
    <name evidence="3" type="primary">pchC</name>
    <name evidence="3" type="ORF">GCM10010387_05880</name>
</gene>
<dbReference type="Pfam" id="PF00975">
    <property type="entry name" value="Thioesterase"/>
    <property type="match status" value="1"/>
</dbReference>
<dbReference type="InterPro" id="IPR029058">
    <property type="entry name" value="AB_hydrolase_fold"/>
</dbReference>
<dbReference type="Proteomes" id="UP000630936">
    <property type="component" value="Unassembled WGS sequence"/>
</dbReference>
<evidence type="ECO:0000259" key="2">
    <source>
        <dbReference type="Pfam" id="PF00975"/>
    </source>
</evidence>
<organism evidence="3 4">
    <name type="scientific">Streptomyces inusitatus</name>
    <dbReference type="NCBI Taxonomy" id="68221"/>
    <lineage>
        <taxon>Bacteria</taxon>
        <taxon>Bacillati</taxon>
        <taxon>Actinomycetota</taxon>
        <taxon>Actinomycetes</taxon>
        <taxon>Kitasatosporales</taxon>
        <taxon>Streptomycetaceae</taxon>
        <taxon>Streptomyces</taxon>
    </lineage>
</organism>
<dbReference type="InterPro" id="IPR012223">
    <property type="entry name" value="TEII"/>
</dbReference>
<evidence type="ECO:0000313" key="3">
    <source>
        <dbReference type="EMBL" id="GGZ16199.1"/>
    </source>
</evidence>
<reference evidence="3" key="2">
    <citation type="submission" date="2020-09" db="EMBL/GenBank/DDBJ databases">
        <authorList>
            <person name="Sun Q."/>
            <person name="Ohkuma M."/>
        </authorList>
    </citation>
    <scope>NUCLEOTIDE SEQUENCE</scope>
    <source>
        <strain evidence="3">JCM 4988</strain>
    </source>
</reference>
<evidence type="ECO:0000313" key="4">
    <source>
        <dbReference type="Proteomes" id="UP000630936"/>
    </source>
</evidence>
<dbReference type="AlphaFoldDB" id="A0A918UKD5"/>
<comment type="similarity">
    <text evidence="1">Belongs to the thioesterase family.</text>
</comment>
<reference evidence="3" key="1">
    <citation type="journal article" date="2014" name="Int. J. Syst. Evol. Microbiol.">
        <title>Complete genome sequence of Corynebacterium casei LMG S-19264T (=DSM 44701T), isolated from a smear-ripened cheese.</title>
        <authorList>
            <consortium name="US DOE Joint Genome Institute (JGI-PGF)"/>
            <person name="Walter F."/>
            <person name="Albersmeier A."/>
            <person name="Kalinowski J."/>
            <person name="Ruckert C."/>
        </authorList>
    </citation>
    <scope>NUCLEOTIDE SEQUENCE</scope>
    <source>
        <strain evidence="3">JCM 4988</strain>
    </source>
</reference>
<name>A0A918UKD5_9ACTN</name>
<keyword evidence="4" id="KW-1185">Reference proteome</keyword>
<accession>A0A918UKD5</accession>
<dbReference type="SUPFAM" id="SSF53474">
    <property type="entry name" value="alpha/beta-Hydrolases"/>
    <property type="match status" value="1"/>
</dbReference>
<dbReference type="InterPro" id="IPR001031">
    <property type="entry name" value="Thioesterase"/>
</dbReference>
<dbReference type="Gene3D" id="3.40.50.1820">
    <property type="entry name" value="alpha/beta hydrolase"/>
    <property type="match status" value="1"/>
</dbReference>
<dbReference type="GO" id="GO:0008610">
    <property type="term" value="P:lipid biosynthetic process"/>
    <property type="evidence" value="ECO:0007669"/>
    <property type="project" value="TreeGrafter"/>
</dbReference>
<dbReference type="RefSeq" id="WP_190121210.1">
    <property type="nucleotide sequence ID" value="NZ_BMWG01000001.1"/>
</dbReference>
<sequence length="253" mass="27872">MMTQNAPAVRSELRLRSFGSVRDPEILLYCFPYAGGNATFYHPWTALLPRHVGLHAIQLPARQDLLDVPPFRRMDDLASAAARLVAEHARGRRHLFLGHSMGAVLAFETARRLRRDGRELPELIALSGARAAHRERRLPLFEGLDDDELLTAVEQLGGIPPQIAASAELRPLIVPAIRADFALLADHRHRAEPPLECAAAVFGGTADDLVPAEDLHAWGEHFTGPVTVEQFPGGHFYLSKWASRVLSSVLARA</sequence>
<evidence type="ECO:0000256" key="1">
    <source>
        <dbReference type="ARBA" id="ARBA00007169"/>
    </source>
</evidence>
<protein>
    <submittedName>
        <fullName evidence="3">Pyochelin biosynthetic protein PchC</fullName>
    </submittedName>
</protein>